<accession>A0ABV8DKM5</accession>
<reference evidence="4" key="1">
    <citation type="journal article" date="2019" name="Int. J. Syst. Evol. Microbiol.">
        <title>The Global Catalogue of Microorganisms (GCM) 10K type strain sequencing project: providing services to taxonomists for standard genome sequencing and annotation.</title>
        <authorList>
            <consortium name="The Broad Institute Genomics Platform"/>
            <consortium name="The Broad Institute Genome Sequencing Center for Infectious Disease"/>
            <person name="Wu L."/>
            <person name="Ma J."/>
        </authorList>
    </citation>
    <scope>NUCLEOTIDE SEQUENCE [LARGE SCALE GENOMIC DNA]</scope>
    <source>
        <strain evidence="4">CGMCC 4.7330</strain>
    </source>
</reference>
<comment type="caution">
    <text evidence="3">The sequence shown here is derived from an EMBL/GenBank/DDBJ whole genome shotgun (WGS) entry which is preliminary data.</text>
</comment>
<proteinExistence type="predicted"/>
<name>A0ABV8DKM5_9NOCA</name>
<evidence type="ECO:0000313" key="3">
    <source>
        <dbReference type="EMBL" id="MFC3960583.1"/>
    </source>
</evidence>
<feature type="transmembrane region" description="Helical" evidence="2">
    <location>
        <begin position="48"/>
        <end position="69"/>
    </location>
</feature>
<dbReference type="Pfam" id="PF14155">
    <property type="entry name" value="DUF4307"/>
    <property type="match status" value="1"/>
</dbReference>
<keyword evidence="2" id="KW-0812">Transmembrane</keyword>
<dbReference type="InterPro" id="IPR025443">
    <property type="entry name" value="DUF4307"/>
</dbReference>
<dbReference type="EMBL" id="JBHSAX010000002">
    <property type="protein sequence ID" value="MFC3960583.1"/>
    <property type="molecule type" value="Genomic_DNA"/>
</dbReference>
<evidence type="ECO:0000256" key="1">
    <source>
        <dbReference type="SAM" id="MobiDB-lite"/>
    </source>
</evidence>
<evidence type="ECO:0000256" key="2">
    <source>
        <dbReference type="SAM" id="Phobius"/>
    </source>
</evidence>
<feature type="compositionally biased region" description="Basic and acidic residues" evidence="1">
    <location>
        <begin position="22"/>
        <end position="34"/>
    </location>
</feature>
<keyword evidence="2" id="KW-0472">Membrane</keyword>
<feature type="region of interest" description="Disordered" evidence="1">
    <location>
        <begin position="1"/>
        <end position="43"/>
    </location>
</feature>
<dbReference type="RefSeq" id="WP_378610352.1">
    <property type="nucleotide sequence ID" value="NZ_JBHSAX010000002.1"/>
</dbReference>
<keyword evidence="2" id="KW-1133">Transmembrane helix</keyword>
<sequence length="167" mass="17744">MTDSSSRAGAAPEPATQAEIAEAERRRASRRAERYGGAGRTEPRRRRAIAAGLGVLVVAAGVGVGFLGYQKFGPTDVEAEQLGYVVVDDSTLDLRIKVTRDDPAQPVVCIVRVMSRDGEETGRREVLVTPSVHGTVEVATVIRSSERPASGSVYACSTTVPGYLRAD</sequence>
<organism evidence="3 4">
    <name type="scientific">Nocardia jiangsuensis</name>
    <dbReference type="NCBI Taxonomy" id="1691563"/>
    <lineage>
        <taxon>Bacteria</taxon>
        <taxon>Bacillati</taxon>
        <taxon>Actinomycetota</taxon>
        <taxon>Actinomycetes</taxon>
        <taxon>Mycobacteriales</taxon>
        <taxon>Nocardiaceae</taxon>
        <taxon>Nocardia</taxon>
    </lineage>
</organism>
<evidence type="ECO:0000313" key="4">
    <source>
        <dbReference type="Proteomes" id="UP001595696"/>
    </source>
</evidence>
<gene>
    <name evidence="3" type="ORF">ACFO0B_01115</name>
</gene>
<protein>
    <submittedName>
        <fullName evidence="3">DUF4307 domain-containing protein</fullName>
    </submittedName>
</protein>
<dbReference type="Proteomes" id="UP001595696">
    <property type="component" value="Unassembled WGS sequence"/>
</dbReference>
<keyword evidence="4" id="KW-1185">Reference proteome</keyword>